<evidence type="ECO:0000256" key="3">
    <source>
        <dbReference type="ARBA" id="ARBA00022679"/>
    </source>
</evidence>
<dbReference type="PANTHER" id="PTHR43398">
    <property type="entry name" value="DOLICHOL-PHOSPHATE MANNOSYLTRANSFERASE SUBUNIT 1"/>
    <property type="match status" value="1"/>
</dbReference>
<comment type="caution">
    <text evidence="5">The sequence shown here is derived from an EMBL/GenBank/DDBJ whole genome shotgun (WGS) entry which is preliminary data.</text>
</comment>
<dbReference type="Gene3D" id="3.90.550.10">
    <property type="entry name" value="Spore Coat Polysaccharide Biosynthesis Protein SpsA, Chain A"/>
    <property type="match status" value="1"/>
</dbReference>
<keyword evidence="3 5" id="KW-0808">Transferase</keyword>
<dbReference type="InterPro" id="IPR029044">
    <property type="entry name" value="Nucleotide-diphossugar_trans"/>
</dbReference>
<proteinExistence type="inferred from homology"/>
<name>A0A7W5UEC0_9BACT</name>
<dbReference type="Pfam" id="PF00535">
    <property type="entry name" value="Glycos_transf_2"/>
    <property type="match status" value="1"/>
</dbReference>
<keyword evidence="2 5" id="KW-0328">Glycosyltransferase</keyword>
<dbReference type="RefSeq" id="WP_183695684.1">
    <property type="nucleotide sequence ID" value="NZ_JACICA010000003.1"/>
</dbReference>
<dbReference type="GO" id="GO:0004582">
    <property type="term" value="F:dolichyl-phosphate beta-D-mannosyltransferase activity"/>
    <property type="evidence" value="ECO:0007669"/>
    <property type="project" value="UniProtKB-EC"/>
</dbReference>
<sequence>MDRSDSIVIIPTYNEKENIEKIIRAVLGLGPHAFNILVIDDGSPDGTAAIVKRLMEDEFKERLFIIERSGKLGLGTAYIAGFKWAIEQKYDYIFEMDADFSHDPKDLPRLYEACATDGADVAIGSRYVSGVNVVNWPMGRVLMSYYASKYVRTILGVKLHDTTAGFKCYRRQVLETIDLDAIRFKGYAFQIEMKFTAYKLGFKIKEVPVIFVNRCEGTSKMSGGIFGEALFGVMRLRWAAMTGQIKPRKNK</sequence>
<dbReference type="SUPFAM" id="SSF53448">
    <property type="entry name" value="Nucleotide-diphospho-sugar transferases"/>
    <property type="match status" value="1"/>
</dbReference>
<dbReference type="GO" id="GO:0009247">
    <property type="term" value="P:glycolipid biosynthetic process"/>
    <property type="evidence" value="ECO:0007669"/>
    <property type="project" value="TreeGrafter"/>
</dbReference>
<reference evidence="5 6" key="1">
    <citation type="submission" date="2020-08" db="EMBL/GenBank/DDBJ databases">
        <title>Genomic Encyclopedia of Type Strains, Phase IV (KMG-IV): sequencing the most valuable type-strain genomes for metagenomic binning, comparative biology and taxonomic classification.</title>
        <authorList>
            <person name="Goeker M."/>
        </authorList>
    </citation>
    <scope>NUCLEOTIDE SEQUENCE [LARGE SCALE GENOMIC DNA]</scope>
    <source>
        <strain evidence="5 6">DSM 22548</strain>
    </source>
</reference>
<dbReference type="InterPro" id="IPR039528">
    <property type="entry name" value="DPM1-like"/>
</dbReference>
<evidence type="ECO:0000256" key="2">
    <source>
        <dbReference type="ARBA" id="ARBA00022676"/>
    </source>
</evidence>
<dbReference type="PANTHER" id="PTHR43398:SF1">
    <property type="entry name" value="DOLICHOL-PHOSPHATE MANNOSYLTRANSFERASE SUBUNIT 1"/>
    <property type="match status" value="1"/>
</dbReference>
<dbReference type="EC" id="2.4.1.83" evidence="5"/>
<dbReference type="EMBL" id="JACICA010000003">
    <property type="protein sequence ID" value="MBB3702539.1"/>
    <property type="molecule type" value="Genomic_DNA"/>
</dbReference>
<dbReference type="CDD" id="cd06442">
    <property type="entry name" value="DPM1_like"/>
    <property type="match status" value="1"/>
</dbReference>
<comment type="similarity">
    <text evidence="1">Belongs to the glycosyltransferase 2 family.</text>
</comment>
<dbReference type="FunFam" id="3.90.550.10:FF:000128">
    <property type="entry name" value="Glycosyl transferase family 2"/>
    <property type="match status" value="1"/>
</dbReference>
<dbReference type="InterPro" id="IPR001173">
    <property type="entry name" value="Glyco_trans_2-like"/>
</dbReference>
<gene>
    <name evidence="5" type="ORF">FHS60_000997</name>
</gene>
<evidence type="ECO:0000256" key="1">
    <source>
        <dbReference type="ARBA" id="ARBA00006739"/>
    </source>
</evidence>
<evidence type="ECO:0000259" key="4">
    <source>
        <dbReference type="Pfam" id="PF00535"/>
    </source>
</evidence>
<evidence type="ECO:0000313" key="5">
    <source>
        <dbReference type="EMBL" id="MBB3702539.1"/>
    </source>
</evidence>
<dbReference type="Proteomes" id="UP000541425">
    <property type="component" value="Unassembled WGS sequence"/>
</dbReference>
<feature type="domain" description="Glycosyltransferase 2-like" evidence="4">
    <location>
        <begin position="8"/>
        <end position="177"/>
    </location>
</feature>
<evidence type="ECO:0000313" key="6">
    <source>
        <dbReference type="Proteomes" id="UP000541425"/>
    </source>
</evidence>
<dbReference type="GO" id="GO:0016020">
    <property type="term" value="C:membrane"/>
    <property type="evidence" value="ECO:0007669"/>
    <property type="project" value="GOC"/>
</dbReference>
<protein>
    <submittedName>
        <fullName evidence="5">Dolichol-phosphate mannosyltransferase</fullName>
        <ecNumber evidence="5">2.4.1.83</ecNumber>
    </submittedName>
</protein>
<organism evidence="5 6">
    <name type="scientific">Alloprevotella rava</name>
    <dbReference type="NCBI Taxonomy" id="671218"/>
    <lineage>
        <taxon>Bacteria</taxon>
        <taxon>Pseudomonadati</taxon>
        <taxon>Bacteroidota</taxon>
        <taxon>Bacteroidia</taxon>
        <taxon>Bacteroidales</taxon>
        <taxon>Prevotellaceae</taxon>
        <taxon>Alloprevotella</taxon>
    </lineage>
</organism>
<dbReference type="AlphaFoldDB" id="A0A7W5UEC0"/>
<accession>A0A7W5UEC0</accession>